<evidence type="ECO:0000313" key="4">
    <source>
        <dbReference type="EMBL" id="EED14522.1"/>
    </source>
</evidence>
<keyword evidence="5" id="KW-1185">Reference proteome</keyword>
<dbReference type="InterPro" id="IPR053137">
    <property type="entry name" value="NLR-like"/>
</dbReference>
<sequence length="716" mass="81339">MAGQQYAHEDYTIGWICALPKTELVAAAAMLDEEHPVLPAADPHDANSYLLGRIGDHNVVIACLPAETTGKVSAATIATDLIRSFPSIRFGLMVGIGGGVPYYASQRQDTGGGIEEGDLDDSEDEMEEIPDIRLGDVVVSLHTKTTEAVVQYDFGKSLQAKGFVHAGGRLNKPPNIVLNAVARLQANHARGHHKIPELLSKMLAENPAMAKFQHPGTRKDRLFRADFFHLEGQKSCKACCGLDNANVVKRTDRTDTAPKIHYGTIGSADQVMKDAILRDQWALKKSILCFEMEAAGLMDSFPCLVIRGICDYADSHKNKVWQPYAAATAAAYAKELLLVIPGQGVTKLSTIKQLLHLSDQIGAIDSRLKEAFKQRETHHHNQVMRYLTEDQRRCHQVFKTSTYERFKNINPNRVEGTCEWALRSPEYLRWWNAIRNDLLWISADPGCGKSVLAKSLIDEVFPLSDSNVFILYFFFKDNDEQNNLATALCAVLHQLFSLQPQLLRQALPFWERNKEKIQNEVDDMWRIFMAAMSDPAFRNTICVFDALDECRDHDQKLLIEKLGDFNNRRPAGQGNWLKFLVTSRPYDDIQDRFRPLTERFPQIHLRGEEENDQIHEEINLVVRVKLAELGKDLRLRADTQERLERELCEMKHRTYLWLYLAIDDIRRTLKNSLRPDHETIPPLPKNVPEAYERILDRVPSDEKTKVETILRIIVGA</sequence>
<dbReference type="GO" id="GO:0009116">
    <property type="term" value="P:nucleoside metabolic process"/>
    <property type="evidence" value="ECO:0007669"/>
    <property type="project" value="InterPro"/>
</dbReference>
<evidence type="ECO:0000259" key="2">
    <source>
        <dbReference type="Pfam" id="PF23239"/>
    </source>
</evidence>
<dbReference type="Proteomes" id="UP000001745">
    <property type="component" value="Unassembled WGS sequence"/>
</dbReference>
<dbReference type="AlphaFoldDB" id="B8MN73"/>
<dbReference type="PANTHER" id="PTHR46082:SF11">
    <property type="entry name" value="AAA+ ATPASE DOMAIN-CONTAINING PROTEIN-RELATED"/>
    <property type="match status" value="1"/>
</dbReference>
<dbReference type="OMA" id="HAPHEES"/>
<keyword evidence="1" id="KW-0677">Repeat</keyword>
<evidence type="ECO:0000259" key="3">
    <source>
        <dbReference type="Pfam" id="PF24883"/>
    </source>
</evidence>
<dbReference type="STRING" id="441959.B8MN73"/>
<gene>
    <name evidence="4" type="ORF">TSTA_107290</name>
</gene>
<evidence type="ECO:0000313" key="5">
    <source>
        <dbReference type="Proteomes" id="UP000001745"/>
    </source>
</evidence>
<proteinExistence type="predicted"/>
<dbReference type="OrthoDB" id="1577640at2759"/>
<dbReference type="GO" id="GO:0003824">
    <property type="term" value="F:catalytic activity"/>
    <property type="evidence" value="ECO:0007669"/>
    <property type="project" value="InterPro"/>
</dbReference>
<feature type="domain" description="DUF7069" evidence="2">
    <location>
        <begin position="614"/>
        <end position="671"/>
    </location>
</feature>
<dbReference type="SUPFAM" id="SSF52540">
    <property type="entry name" value="P-loop containing nucleoside triphosphate hydrolases"/>
    <property type="match status" value="1"/>
</dbReference>
<name>B8MN73_TALSN</name>
<dbReference type="SUPFAM" id="SSF53167">
    <property type="entry name" value="Purine and uridine phosphorylases"/>
    <property type="match status" value="1"/>
</dbReference>
<dbReference type="PANTHER" id="PTHR46082">
    <property type="entry name" value="ATP/GTP-BINDING PROTEIN-RELATED"/>
    <property type="match status" value="1"/>
</dbReference>
<dbReference type="RefSeq" id="XP_002486760.1">
    <property type="nucleotide sequence ID" value="XM_002486715.1"/>
</dbReference>
<reference evidence="5" key="1">
    <citation type="journal article" date="2015" name="Genome Announc.">
        <title>Genome sequence of the AIDS-associated pathogen Penicillium marneffei (ATCC18224) and its near taxonomic relative Talaromyces stipitatus (ATCC10500).</title>
        <authorList>
            <person name="Nierman W.C."/>
            <person name="Fedorova-Abrams N.D."/>
            <person name="Andrianopoulos A."/>
        </authorList>
    </citation>
    <scope>NUCLEOTIDE SEQUENCE [LARGE SCALE GENOMIC DNA]</scope>
    <source>
        <strain evidence="5">ATCC 10500 / CBS 375.48 / QM 6759 / NRRL 1006</strain>
    </source>
</reference>
<dbReference type="Pfam" id="PF23239">
    <property type="entry name" value="DUF7069"/>
    <property type="match status" value="1"/>
</dbReference>
<dbReference type="InterPro" id="IPR035994">
    <property type="entry name" value="Nucleoside_phosphorylase_sf"/>
</dbReference>
<dbReference type="Gene3D" id="3.40.50.1580">
    <property type="entry name" value="Nucleoside phosphorylase domain"/>
    <property type="match status" value="1"/>
</dbReference>
<dbReference type="HOGENOM" id="CLU_000288_34_13_1"/>
<dbReference type="GeneID" id="8106758"/>
<dbReference type="EMBL" id="EQ962658">
    <property type="protein sequence ID" value="EED14522.1"/>
    <property type="molecule type" value="Genomic_DNA"/>
</dbReference>
<dbReference type="InterPro" id="IPR056884">
    <property type="entry name" value="NPHP3-like_N"/>
</dbReference>
<dbReference type="VEuPathDB" id="FungiDB:TSTA_107290"/>
<dbReference type="InterPro" id="IPR055497">
    <property type="entry name" value="DUF7069"/>
</dbReference>
<accession>B8MN73</accession>
<organism evidence="4 5">
    <name type="scientific">Talaromyces stipitatus (strain ATCC 10500 / CBS 375.48 / QM 6759 / NRRL 1006)</name>
    <name type="common">Penicillium stipitatum</name>
    <dbReference type="NCBI Taxonomy" id="441959"/>
    <lineage>
        <taxon>Eukaryota</taxon>
        <taxon>Fungi</taxon>
        <taxon>Dikarya</taxon>
        <taxon>Ascomycota</taxon>
        <taxon>Pezizomycotina</taxon>
        <taxon>Eurotiomycetes</taxon>
        <taxon>Eurotiomycetidae</taxon>
        <taxon>Eurotiales</taxon>
        <taxon>Trichocomaceae</taxon>
        <taxon>Talaromyces</taxon>
        <taxon>Talaromyces sect. Talaromyces</taxon>
    </lineage>
</organism>
<feature type="domain" description="Nephrocystin 3-like N-terminal" evidence="3">
    <location>
        <begin position="416"/>
        <end position="584"/>
    </location>
</feature>
<dbReference type="Gene3D" id="3.40.50.300">
    <property type="entry name" value="P-loop containing nucleotide triphosphate hydrolases"/>
    <property type="match status" value="1"/>
</dbReference>
<dbReference type="eggNOG" id="KOG4177">
    <property type="taxonomic scope" value="Eukaryota"/>
</dbReference>
<dbReference type="InterPro" id="IPR027417">
    <property type="entry name" value="P-loop_NTPase"/>
</dbReference>
<dbReference type="Pfam" id="PF24883">
    <property type="entry name" value="NPHP3_N"/>
    <property type="match status" value="1"/>
</dbReference>
<dbReference type="PhylomeDB" id="B8MN73"/>
<protein>
    <submittedName>
        <fullName evidence="4">Uncharacterized protein</fullName>
    </submittedName>
</protein>
<dbReference type="InParanoid" id="B8MN73"/>
<evidence type="ECO:0000256" key="1">
    <source>
        <dbReference type="ARBA" id="ARBA00022737"/>
    </source>
</evidence>